<organism evidence="2 3">
    <name type="scientific">Jeongeupia chitinilytica</name>
    <dbReference type="NCBI Taxonomy" id="1041641"/>
    <lineage>
        <taxon>Bacteria</taxon>
        <taxon>Pseudomonadati</taxon>
        <taxon>Pseudomonadota</taxon>
        <taxon>Betaproteobacteria</taxon>
        <taxon>Neisseriales</taxon>
        <taxon>Chitinibacteraceae</taxon>
        <taxon>Jeongeupia</taxon>
    </lineage>
</organism>
<keyword evidence="3" id="KW-1185">Reference proteome</keyword>
<sequence length="82" mass="9002">MNSIVSANDAPSMFLSQPELCELTNRVRRGSQATVLNSLGIEHRVRPDGSVLVLRAHVERLLGGGEQPARKSTTYQIDRSTL</sequence>
<feature type="domain" description="DUF4224" evidence="1">
    <location>
        <begin position="14"/>
        <end position="58"/>
    </location>
</feature>
<protein>
    <recommendedName>
        <fullName evidence="1">DUF4224 domain-containing protein</fullName>
    </recommendedName>
</protein>
<evidence type="ECO:0000313" key="2">
    <source>
        <dbReference type="EMBL" id="GHD59767.1"/>
    </source>
</evidence>
<dbReference type="InterPro" id="IPR025319">
    <property type="entry name" value="DUF4224"/>
</dbReference>
<comment type="caution">
    <text evidence="2">The sequence shown here is derived from an EMBL/GenBank/DDBJ whole genome shotgun (WGS) entry which is preliminary data.</text>
</comment>
<reference evidence="3" key="1">
    <citation type="journal article" date="2019" name="Int. J. Syst. Evol. Microbiol.">
        <title>The Global Catalogue of Microorganisms (GCM) 10K type strain sequencing project: providing services to taxonomists for standard genome sequencing and annotation.</title>
        <authorList>
            <consortium name="The Broad Institute Genomics Platform"/>
            <consortium name="The Broad Institute Genome Sequencing Center for Infectious Disease"/>
            <person name="Wu L."/>
            <person name="Ma J."/>
        </authorList>
    </citation>
    <scope>NUCLEOTIDE SEQUENCE [LARGE SCALE GENOMIC DNA]</scope>
    <source>
        <strain evidence="3">KCTC 23701</strain>
    </source>
</reference>
<evidence type="ECO:0000313" key="3">
    <source>
        <dbReference type="Proteomes" id="UP000604737"/>
    </source>
</evidence>
<gene>
    <name evidence="2" type="ORF">GCM10007350_11470</name>
</gene>
<proteinExistence type="predicted"/>
<dbReference type="EMBL" id="BMYO01000003">
    <property type="protein sequence ID" value="GHD59767.1"/>
    <property type="molecule type" value="Genomic_DNA"/>
</dbReference>
<evidence type="ECO:0000259" key="1">
    <source>
        <dbReference type="Pfam" id="PF13986"/>
    </source>
</evidence>
<dbReference type="Pfam" id="PF13986">
    <property type="entry name" value="DUF4224"/>
    <property type="match status" value="1"/>
</dbReference>
<name>A0ABQ3GXA3_9NEIS</name>
<dbReference type="Proteomes" id="UP000604737">
    <property type="component" value="Unassembled WGS sequence"/>
</dbReference>
<accession>A0ABQ3GXA3</accession>